<feature type="compositionally biased region" description="Basic and acidic residues" evidence="1">
    <location>
        <begin position="1"/>
        <end position="22"/>
    </location>
</feature>
<dbReference type="EMBL" id="JAAIUW010000006">
    <property type="protein sequence ID" value="KAF7826575.1"/>
    <property type="molecule type" value="Genomic_DNA"/>
</dbReference>
<evidence type="ECO:0000256" key="1">
    <source>
        <dbReference type="SAM" id="MobiDB-lite"/>
    </source>
</evidence>
<comment type="caution">
    <text evidence="2">The sequence shown here is derived from an EMBL/GenBank/DDBJ whole genome shotgun (WGS) entry which is preliminary data.</text>
</comment>
<name>A0A834TQV0_9FABA</name>
<reference evidence="2" key="1">
    <citation type="submission" date="2020-09" db="EMBL/GenBank/DDBJ databases">
        <title>Genome-Enabled Discovery of Anthraquinone Biosynthesis in Senna tora.</title>
        <authorList>
            <person name="Kang S.-H."/>
            <person name="Pandey R.P."/>
            <person name="Lee C.-M."/>
            <person name="Sim J.-S."/>
            <person name="Jeong J.-T."/>
            <person name="Choi B.-S."/>
            <person name="Jung M."/>
            <person name="Ginzburg D."/>
            <person name="Zhao K."/>
            <person name="Won S.Y."/>
            <person name="Oh T.-J."/>
            <person name="Yu Y."/>
            <person name="Kim N.-H."/>
            <person name="Lee O.R."/>
            <person name="Lee T.-H."/>
            <person name="Bashyal P."/>
            <person name="Kim T.-S."/>
            <person name="Lee W.-H."/>
            <person name="Kawkins C."/>
            <person name="Kim C.-K."/>
            <person name="Kim J.S."/>
            <person name="Ahn B.O."/>
            <person name="Rhee S.Y."/>
            <person name="Sohng J.K."/>
        </authorList>
    </citation>
    <scope>NUCLEOTIDE SEQUENCE</scope>
    <source>
        <tissue evidence="2">Leaf</tissue>
    </source>
</reference>
<keyword evidence="3" id="KW-1185">Reference proteome</keyword>
<accession>A0A834TQV0</accession>
<dbReference type="AlphaFoldDB" id="A0A834TQV0"/>
<proteinExistence type="predicted"/>
<dbReference type="Proteomes" id="UP000634136">
    <property type="component" value="Unassembled WGS sequence"/>
</dbReference>
<gene>
    <name evidence="2" type="ORF">G2W53_017739</name>
</gene>
<protein>
    <submittedName>
        <fullName evidence="2">Polyadenylate-binding protein-interacting protein 12-like</fullName>
    </submittedName>
</protein>
<evidence type="ECO:0000313" key="2">
    <source>
        <dbReference type="EMBL" id="KAF7826575.1"/>
    </source>
</evidence>
<sequence length="172" mass="19381">MEEGHHLEELSREERDQMDQSKKKIKRCTNNEEDPHDFEDQRRSRPQPEASINGEIQEGVSYKDKVTDFGIPNPKSASTSLLHMEAIVQTSVYESSIAVECLRFSPMAIHRPSPTAFLVVFCSSFLLYYLPVSVDRAIAALNYSGVILGTLPIRVSPSKTPVRSRAPRTSMQ</sequence>
<evidence type="ECO:0000313" key="3">
    <source>
        <dbReference type="Proteomes" id="UP000634136"/>
    </source>
</evidence>
<organism evidence="2 3">
    <name type="scientific">Senna tora</name>
    <dbReference type="NCBI Taxonomy" id="362788"/>
    <lineage>
        <taxon>Eukaryota</taxon>
        <taxon>Viridiplantae</taxon>
        <taxon>Streptophyta</taxon>
        <taxon>Embryophyta</taxon>
        <taxon>Tracheophyta</taxon>
        <taxon>Spermatophyta</taxon>
        <taxon>Magnoliopsida</taxon>
        <taxon>eudicotyledons</taxon>
        <taxon>Gunneridae</taxon>
        <taxon>Pentapetalae</taxon>
        <taxon>rosids</taxon>
        <taxon>fabids</taxon>
        <taxon>Fabales</taxon>
        <taxon>Fabaceae</taxon>
        <taxon>Caesalpinioideae</taxon>
        <taxon>Cassia clade</taxon>
        <taxon>Senna</taxon>
    </lineage>
</organism>
<feature type="region of interest" description="Disordered" evidence="1">
    <location>
        <begin position="1"/>
        <end position="57"/>
    </location>
</feature>